<keyword evidence="5" id="KW-1185">Reference proteome</keyword>
<gene>
    <name evidence="3 4" type="primary">cpcS</name>
    <name evidence="4" type="ORF">H1P_490032</name>
</gene>
<reference evidence="4 5" key="1">
    <citation type="submission" date="2019-01" db="EMBL/GenBank/DDBJ databases">
        <authorList>
            <person name="Brito A."/>
        </authorList>
    </citation>
    <scope>NUCLEOTIDE SEQUENCE [LARGE SCALE GENOMIC DNA]</scope>
    <source>
        <strain evidence="4">1</strain>
    </source>
</reference>
<evidence type="ECO:0000313" key="4">
    <source>
        <dbReference type="EMBL" id="VEP16750.1"/>
    </source>
</evidence>
<evidence type="ECO:0000256" key="1">
    <source>
        <dbReference type="ARBA" id="ARBA00010681"/>
    </source>
</evidence>
<dbReference type="RefSeq" id="WP_246141562.1">
    <property type="nucleotide sequence ID" value="NZ_LR213809.1"/>
</dbReference>
<comment type="similarity">
    <text evidence="1 3">Belongs to the CpcS/CpeS biliprotein lyase family.</text>
</comment>
<dbReference type="Gene3D" id="2.40.128.20">
    <property type="match status" value="1"/>
</dbReference>
<evidence type="ECO:0000256" key="3">
    <source>
        <dbReference type="HAMAP-Rule" id="MF_01459"/>
    </source>
</evidence>
<comment type="function">
    <text evidence="3">Covalently attaches a chromophore to Cys residue(s) of phycobiliproteins.</text>
</comment>
<dbReference type="EC" id="4.-.-.-" evidence="3"/>
<accession>A0A563VZA5</accession>
<dbReference type="InterPro" id="IPR018536">
    <property type="entry name" value="CpcS/CpeS"/>
</dbReference>
<protein>
    <recommendedName>
        <fullName evidence="3">Chromophore lyase CpcS/CpeS</fullName>
        <ecNumber evidence="3">4.-.-.-</ecNumber>
    </recommendedName>
</protein>
<dbReference type="HAMAP" id="MF_01459">
    <property type="entry name" value="Chrphore_lyase_CpxS"/>
    <property type="match status" value="1"/>
</dbReference>
<dbReference type="Proteomes" id="UP000320055">
    <property type="component" value="Unassembled WGS sequence"/>
</dbReference>
<dbReference type="GO" id="GO:0017006">
    <property type="term" value="P:protein-tetrapyrrole linkage"/>
    <property type="evidence" value="ECO:0007669"/>
    <property type="project" value="UniProtKB-UniRule"/>
</dbReference>
<evidence type="ECO:0000313" key="5">
    <source>
        <dbReference type="Proteomes" id="UP000320055"/>
    </source>
</evidence>
<dbReference type="AlphaFoldDB" id="A0A563VZA5"/>
<dbReference type="CDD" id="cd16339">
    <property type="entry name" value="CpcS"/>
    <property type="match status" value="1"/>
</dbReference>
<dbReference type="EMBL" id="CAACVJ010000434">
    <property type="protein sequence ID" value="VEP16750.1"/>
    <property type="molecule type" value="Genomic_DNA"/>
</dbReference>
<dbReference type="GO" id="GO:0016829">
    <property type="term" value="F:lyase activity"/>
    <property type="evidence" value="ECO:0007669"/>
    <property type="project" value="UniProtKB-KW"/>
</dbReference>
<dbReference type="InterPro" id="IPR012674">
    <property type="entry name" value="Calycin"/>
</dbReference>
<organism evidence="4 5">
    <name type="scientific">Hyella patelloides LEGE 07179</name>
    <dbReference type="NCBI Taxonomy" id="945734"/>
    <lineage>
        <taxon>Bacteria</taxon>
        <taxon>Bacillati</taxon>
        <taxon>Cyanobacteriota</taxon>
        <taxon>Cyanophyceae</taxon>
        <taxon>Pleurocapsales</taxon>
        <taxon>Hyellaceae</taxon>
        <taxon>Hyella</taxon>
    </lineage>
</organism>
<sequence>MTETATQMDIKTFLNLCSGNWFSQRTNYSLGGEKTESGKADLNIATIPPEDSKITQLCQQYRIDPKQSLGGLSYSWDTSVDWGKPKQQGSSLIVFVSDGDDTTTGKLLTNVTPKAVAKASGIYVIGQDEALTLTIETEEIGVEERIWFASNNLRLRTTVIKNSTGITNTSFYSEIRKAPPKEG</sequence>
<proteinExistence type="inferred from homology"/>
<dbReference type="Pfam" id="PF09367">
    <property type="entry name" value="CpeS"/>
    <property type="match status" value="1"/>
</dbReference>
<evidence type="ECO:0000256" key="2">
    <source>
        <dbReference type="ARBA" id="ARBA00023239"/>
    </source>
</evidence>
<keyword evidence="2 3" id="KW-0456">Lyase</keyword>
<name>A0A563VZA5_9CYAN</name>